<dbReference type="Proteomes" id="UP000805193">
    <property type="component" value="Unassembled WGS sequence"/>
</dbReference>
<evidence type="ECO:0000313" key="2">
    <source>
        <dbReference type="Proteomes" id="UP000805193"/>
    </source>
</evidence>
<gene>
    <name evidence="1" type="ORF">HPB47_015492</name>
</gene>
<name>A0AC60QVZ1_IXOPE</name>
<sequence>MIKVEAVCLNKHTRIRLSQPLIKNKAACNVLLSTAIVATGSSPYEVLRLLELINIQVIEEQTYFLYQTAFMQPAIEQVSIHFLKREGITIEDLVTDRHVTTKGHMKTKEPEIHHYSDPWHIAKEERQSEARDTTSQECVRHCAGEPTVICWARVVCCENNQLRMNVHHLNTAIC</sequence>
<evidence type="ECO:0000313" key="1">
    <source>
        <dbReference type="EMBL" id="KAG0442911.1"/>
    </source>
</evidence>
<reference evidence="1 2" key="1">
    <citation type="journal article" date="2020" name="Cell">
        <title>Large-Scale Comparative Analyses of Tick Genomes Elucidate Their Genetic Diversity and Vector Capacities.</title>
        <authorList>
            <consortium name="Tick Genome and Microbiome Consortium (TIGMIC)"/>
            <person name="Jia N."/>
            <person name="Wang J."/>
            <person name="Shi W."/>
            <person name="Du L."/>
            <person name="Sun Y."/>
            <person name="Zhan W."/>
            <person name="Jiang J.F."/>
            <person name="Wang Q."/>
            <person name="Zhang B."/>
            <person name="Ji P."/>
            <person name="Bell-Sakyi L."/>
            <person name="Cui X.M."/>
            <person name="Yuan T.T."/>
            <person name="Jiang B.G."/>
            <person name="Yang W.F."/>
            <person name="Lam T.T."/>
            <person name="Chang Q.C."/>
            <person name="Ding S.J."/>
            <person name="Wang X.J."/>
            <person name="Zhu J.G."/>
            <person name="Ruan X.D."/>
            <person name="Zhao L."/>
            <person name="Wei J.T."/>
            <person name="Ye R.Z."/>
            <person name="Que T.C."/>
            <person name="Du C.H."/>
            <person name="Zhou Y.H."/>
            <person name="Cheng J.X."/>
            <person name="Dai P.F."/>
            <person name="Guo W.B."/>
            <person name="Han X.H."/>
            <person name="Huang E.J."/>
            <person name="Li L.F."/>
            <person name="Wei W."/>
            <person name="Gao Y.C."/>
            <person name="Liu J.Z."/>
            <person name="Shao H.Z."/>
            <person name="Wang X."/>
            <person name="Wang C.C."/>
            <person name="Yang T.C."/>
            <person name="Huo Q.B."/>
            <person name="Li W."/>
            <person name="Chen H.Y."/>
            <person name="Chen S.E."/>
            <person name="Zhou L.G."/>
            <person name="Ni X.B."/>
            <person name="Tian J.H."/>
            <person name="Sheng Y."/>
            <person name="Liu T."/>
            <person name="Pan Y.S."/>
            <person name="Xia L.Y."/>
            <person name="Li J."/>
            <person name="Zhao F."/>
            <person name="Cao W.C."/>
        </authorList>
    </citation>
    <scope>NUCLEOTIDE SEQUENCE [LARGE SCALE GENOMIC DNA]</scope>
    <source>
        <strain evidence="1">Iper-2018</strain>
    </source>
</reference>
<accession>A0AC60QVZ1</accession>
<comment type="caution">
    <text evidence="1">The sequence shown here is derived from an EMBL/GenBank/DDBJ whole genome shotgun (WGS) entry which is preliminary data.</text>
</comment>
<proteinExistence type="predicted"/>
<organism evidence="1 2">
    <name type="scientific">Ixodes persulcatus</name>
    <name type="common">Taiga tick</name>
    <dbReference type="NCBI Taxonomy" id="34615"/>
    <lineage>
        <taxon>Eukaryota</taxon>
        <taxon>Metazoa</taxon>
        <taxon>Ecdysozoa</taxon>
        <taxon>Arthropoda</taxon>
        <taxon>Chelicerata</taxon>
        <taxon>Arachnida</taxon>
        <taxon>Acari</taxon>
        <taxon>Parasitiformes</taxon>
        <taxon>Ixodida</taxon>
        <taxon>Ixodoidea</taxon>
        <taxon>Ixodidae</taxon>
        <taxon>Ixodinae</taxon>
        <taxon>Ixodes</taxon>
    </lineage>
</organism>
<keyword evidence="2" id="KW-1185">Reference proteome</keyword>
<protein>
    <submittedName>
        <fullName evidence="1">Uncharacterized protein</fullName>
    </submittedName>
</protein>
<dbReference type="EMBL" id="JABSTQ010004125">
    <property type="protein sequence ID" value="KAG0442911.1"/>
    <property type="molecule type" value="Genomic_DNA"/>
</dbReference>